<feature type="binding site" evidence="1">
    <location>
        <position position="63"/>
    </location>
    <ligand>
        <name>substrate</name>
    </ligand>
</feature>
<dbReference type="KEGG" id="bcv:Bcav_1016"/>
<evidence type="ECO:0000313" key="2">
    <source>
        <dbReference type="EMBL" id="ACQ79277.1"/>
    </source>
</evidence>
<dbReference type="CDD" id="cd07067">
    <property type="entry name" value="HP_PGM_like"/>
    <property type="match status" value="1"/>
</dbReference>
<dbReference type="OrthoDB" id="4697614at2"/>
<dbReference type="STRING" id="471853.Bcav_1016"/>
<dbReference type="EMBL" id="CP001618">
    <property type="protein sequence ID" value="ACQ79277.1"/>
    <property type="molecule type" value="Genomic_DNA"/>
</dbReference>
<dbReference type="InterPro" id="IPR050275">
    <property type="entry name" value="PGM_Phosphatase"/>
</dbReference>
<sequence length="215" mass="22437">MSGAREPQLVLVRHGETEWSAAGKHTGRTDLPLTPAGEGHARLAARAIAGRTFGLVLASPLQRSRRTAELLGFPDAVVDEDVAEWDYGPAEGRTSAEISAELGRRWTVFGDGVGSLPVPADGPGAHAGPGETLDDVARRAAAVVARVEPVLDAGQDVLVVGHGHLLRVLAAVWVEADPAFGSRLELATAAVCLLGYGHELRTIEGWNVGAPEGAR</sequence>
<organism evidence="2 3">
    <name type="scientific">Beutenbergia cavernae (strain ATCC BAA-8 / DSM 12333 / CCUG 43141 / JCM 11478 / NBRC 16432 / NCIMB 13614 / HKI 0122)</name>
    <dbReference type="NCBI Taxonomy" id="471853"/>
    <lineage>
        <taxon>Bacteria</taxon>
        <taxon>Bacillati</taxon>
        <taxon>Actinomycetota</taxon>
        <taxon>Actinomycetes</taxon>
        <taxon>Micrococcales</taxon>
        <taxon>Beutenbergiaceae</taxon>
        <taxon>Beutenbergia</taxon>
    </lineage>
</organism>
<dbReference type="SUPFAM" id="SSF53254">
    <property type="entry name" value="Phosphoglycerate mutase-like"/>
    <property type="match status" value="1"/>
</dbReference>
<dbReference type="InterPro" id="IPR029033">
    <property type="entry name" value="His_PPase_superfam"/>
</dbReference>
<dbReference type="PANTHER" id="PTHR48100:SF15">
    <property type="entry name" value="SEDOHEPTULOSE 1,7-BISPHOSPHATASE"/>
    <property type="match status" value="1"/>
</dbReference>
<evidence type="ECO:0000256" key="1">
    <source>
        <dbReference type="PIRSR" id="PIRSR613078-2"/>
    </source>
</evidence>
<feature type="binding site" evidence="1">
    <location>
        <begin position="26"/>
        <end position="27"/>
    </location>
    <ligand>
        <name>substrate</name>
    </ligand>
</feature>
<reference evidence="2 3" key="1">
    <citation type="journal article" date="2009" name="Stand. Genomic Sci.">
        <title>Complete genome sequence of Beutenbergia cavernae type strain (HKI 0122).</title>
        <authorList>
            <person name="Land M."/>
            <person name="Pukall R."/>
            <person name="Abt B."/>
            <person name="Goker M."/>
            <person name="Rohde M."/>
            <person name="Glavina Del Rio T."/>
            <person name="Tice H."/>
            <person name="Copeland A."/>
            <person name="Cheng J.F."/>
            <person name="Lucas S."/>
            <person name="Chen F."/>
            <person name="Nolan M."/>
            <person name="Bruce D."/>
            <person name="Goodwin L."/>
            <person name="Pitluck S."/>
            <person name="Ivanova N."/>
            <person name="Mavromatis K."/>
            <person name="Ovchinnikova G."/>
            <person name="Pati A."/>
            <person name="Chen A."/>
            <person name="Palaniappan K."/>
            <person name="Hauser L."/>
            <person name="Chang Y.J."/>
            <person name="Jefferies C.C."/>
            <person name="Saunders E."/>
            <person name="Brettin T."/>
            <person name="Detter J.C."/>
            <person name="Han C."/>
            <person name="Chain P."/>
            <person name="Bristow J."/>
            <person name="Eisen J.A."/>
            <person name="Markowitz V."/>
            <person name="Hugenholtz P."/>
            <person name="Kyrpides N.C."/>
            <person name="Klenk H.P."/>
            <person name="Lapidus A."/>
        </authorList>
    </citation>
    <scope>NUCLEOTIDE SEQUENCE [LARGE SCALE GENOMIC DNA]</scope>
    <source>
        <strain evidence="3">ATCC BAA-8 / DSM 12333 / NBRC 16432</strain>
    </source>
</reference>
<dbReference type="GO" id="GO:0070297">
    <property type="term" value="P:regulation of phosphorelay signal transduction system"/>
    <property type="evidence" value="ECO:0007669"/>
    <property type="project" value="TreeGrafter"/>
</dbReference>
<dbReference type="PANTHER" id="PTHR48100">
    <property type="entry name" value="BROAD-SPECIFICITY PHOSPHATASE YOR283W-RELATED"/>
    <property type="match status" value="1"/>
</dbReference>
<dbReference type="HOGENOM" id="CLU_033323_13_1_11"/>
<dbReference type="Proteomes" id="UP000007962">
    <property type="component" value="Chromosome"/>
</dbReference>
<dbReference type="eggNOG" id="COG0406">
    <property type="taxonomic scope" value="Bacteria"/>
</dbReference>
<dbReference type="AlphaFoldDB" id="C5C091"/>
<gene>
    <name evidence="2" type="ordered locus">Bcav_1016</name>
</gene>
<keyword evidence="3" id="KW-1185">Reference proteome</keyword>
<protein>
    <submittedName>
        <fullName evidence="2">Phosphoglycerate mutase</fullName>
    </submittedName>
</protein>
<evidence type="ECO:0000313" key="3">
    <source>
        <dbReference type="Proteomes" id="UP000007962"/>
    </source>
</evidence>
<proteinExistence type="predicted"/>
<dbReference type="RefSeq" id="WP_015881517.1">
    <property type="nucleotide sequence ID" value="NC_012669.1"/>
</dbReference>
<accession>C5C091</accession>
<dbReference type="Pfam" id="PF00300">
    <property type="entry name" value="His_Phos_1"/>
    <property type="match status" value="1"/>
</dbReference>
<dbReference type="GO" id="GO:0101006">
    <property type="term" value="F:protein histidine phosphatase activity"/>
    <property type="evidence" value="ECO:0007669"/>
    <property type="project" value="TreeGrafter"/>
</dbReference>
<dbReference type="SMART" id="SM00855">
    <property type="entry name" value="PGAM"/>
    <property type="match status" value="1"/>
</dbReference>
<name>C5C091_BEUC1</name>
<dbReference type="Gene3D" id="3.40.50.1240">
    <property type="entry name" value="Phosphoglycerate mutase-like"/>
    <property type="match status" value="1"/>
</dbReference>
<dbReference type="InterPro" id="IPR013078">
    <property type="entry name" value="His_Pase_superF_clade-1"/>
</dbReference>